<accession>A0A397T235</accession>
<evidence type="ECO:0000256" key="1">
    <source>
        <dbReference type="SAM" id="MobiDB-lite"/>
    </source>
</evidence>
<comment type="caution">
    <text evidence="2">The sequence shown here is derived from an EMBL/GenBank/DDBJ whole genome shotgun (WGS) entry which is preliminary data.</text>
</comment>
<evidence type="ECO:0000313" key="3">
    <source>
        <dbReference type="Proteomes" id="UP000265703"/>
    </source>
</evidence>
<name>A0A397T235_9GLOM</name>
<dbReference type="Proteomes" id="UP000265703">
    <property type="component" value="Unassembled WGS sequence"/>
</dbReference>
<feature type="region of interest" description="Disordered" evidence="1">
    <location>
        <begin position="156"/>
        <end position="190"/>
    </location>
</feature>
<dbReference type="EMBL" id="QKYT01000153">
    <property type="protein sequence ID" value="RIA91399.1"/>
    <property type="molecule type" value="Genomic_DNA"/>
</dbReference>
<evidence type="ECO:0000313" key="2">
    <source>
        <dbReference type="EMBL" id="RIA91399.1"/>
    </source>
</evidence>
<keyword evidence="3" id="KW-1185">Reference proteome</keyword>
<protein>
    <submittedName>
        <fullName evidence="2">Uncharacterized protein</fullName>
    </submittedName>
</protein>
<gene>
    <name evidence="2" type="ORF">C1645_822095</name>
</gene>
<reference evidence="2 3" key="1">
    <citation type="submission" date="2018-06" db="EMBL/GenBank/DDBJ databases">
        <title>Comparative genomics reveals the genomic features of Rhizophagus irregularis, R. cerebriforme, R. diaphanum and Gigaspora rosea, and their symbiotic lifestyle signature.</title>
        <authorList>
            <person name="Morin E."/>
            <person name="San Clemente H."/>
            <person name="Chen E.C.H."/>
            <person name="De La Providencia I."/>
            <person name="Hainaut M."/>
            <person name="Kuo A."/>
            <person name="Kohler A."/>
            <person name="Murat C."/>
            <person name="Tang N."/>
            <person name="Roy S."/>
            <person name="Loubradou J."/>
            <person name="Henrissat B."/>
            <person name="Grigoriev I.V."/>
            <person name="Corradi N."/>
            <person name="Roux C."/>
            <person name="Martin F.M."/>
        </authorList>
    </citation>
    <scope>NUCLEOTIDE SEQUENCE [LARGE SCALE GENOMIC DNA]</scope>
    <source>
        <strain evidence="2 3">DAOM 227022</strain>
    </source>
</reference>
<organism evidence="2 3">
    <name type="scientific">Glomus cerebriforme</name>
    <dbReference type="NCBI Taxonomy" id="658196"/>
    <lineage>
        <taxon>Eukaryota</taxon>
        <taxon>Fungi</taxon>
        <taxon>Fungi incertae sedis</taxon>
        <taxon>Mucoromycota</taxon>
        <taxon>Glomeromycotina</taxon>
        <taxon>Glomeromycetes</taxon>
        <taxon>Glomerales</taxon>
        <taxon>Glomeraceae</taxon>
        <taxon>Glomus</taxon>
    </lineage>
</organism>
<dbReference type="AlphaFoldDB" id="A0A397T235"/>
<proteinExistence type="predicted"/>
<sequence>MTQQVQVSALQTVKPVRQLKGLPSLLKTKEDPKNYYISKYLKKIGLLSKEELDFDYSGYFKPLTPINFQNTPPGSDNEEDSYDEENKITFKFAVKGNSEHISEVLEWYMNVTITLKNEKGKPIVTIIGNYACIDNEDHGKIYTNLTFSKTSEINDLPKEDQKSSCKAPLGSQVSANFSNPEKDLKKMRKA</sequence>